<evidence type="ECO:0000313" key="1">
    <source>
        <dbReference type="EMBL" id="CAH3046923.1"/>
    </source>
</evidence>
<name>A0ABN8NE97_9CNID</name>
<accession>A0ABN8NE97</accession>
<comment type="caution">
    <text evidence="1">The sequence shown here is derived from an EMBL/GenBank/DDBJ whole genome shotgun (WGS) entry which is preliminary data.</text>
</comment>
<dbReference type="EMBL" id="CALNXK010000015">
    <property type="protein sequence ID" value="CAH3046923.1"/>
    <property type="molecule type" value="Genomic_DNA"/>
</dbReference>
<keyword evidence="2" id="KW-1185">Reference proteome</keyword>
<gene>
    <name evidence="1" type="ORF">PLOB_00009891</name>
</gene>
<reference evidence="1 2" key="1">
    <citation type="submission" date="2022-05" db="EMBL/GenBank/DDBJ databases">
        <authorList>
            <consortium name="Genoscope - CEA"/>
            <person name="William W."/>
        </authorList>
    </citation>
    <scope>NUCLEOTIDE SEQUENCE [LARGE SCALE GENOMIC DNA]</scope>
</reference>
<proteinExistence type="predicted"/>
<dbReference type="Proteomes" id="UP001159405">
    <property type="component" value="Unassembled WGS sequence"/>
</dbReference>
<evidence type="ECO:0000313" key="2">
    <source>
        <dbReference type="Proteomes" id="UP001159405"/>
    </source>
</evidence>
<organism evidence="1 2">
    <name type="scientific">Porites lobata</name>
    <dbReference type="NCBI Taxonomy" id="104759"/>
    <lineage>
        <taxon>Eukaryota</taxon>
        <taxon>Metazoa</taxon>
        <taxon>Cnidaria</taxon>
        <taxon>Anthozoa</taxon>
        <taxon>Hexacorallia</taxon>
        <taxon>Scleractinia</taxon>
        <taxon>Fungiina</taxon>
        <taxon>Poritidae</taxon>
        <taxon>Porites</taxon>
    </lineage>
</organism>
<sequence length="249" mass="28027">MRAELYGCTGGYYRALGRKINARYLKERLIEKDPNFGYSTRTTMELIQQLDILADTLFIEASLLGRYKLFRTITLGKNRKAYVDDFCAKAILEAERQMNYTLQRILKPIREAQAAESTKLSKQQMVAVLQGITGFSSAIFTSKTSEEPQGPFAYIETALANLEINKEGFAADLVCLLEEGTPRNVAQLKAEIESYFVLGAARIDMIAKVMDLDNSIGGHNFDIPLLHQTEMAIAEFSQPEGMRLKMINF</sequence>
<protein>
    <submittedName>
        <fullName evidence="1">Uncharacterized protein</fullName>
    </submittedName>
</protein>